<dbReference type="PANTHER" id="PTHR31793">
    <property type="entry name" value="4-HYDROXYBENZOYL-COA THIOESTERASE FAMILY MEMBER"/>
    <property type="match status" value="1"/>
</dbReference>
<dbReference type="GO" id="GO:0047617">
    <property type="term" value="F:fatty acyl-CoA hydrolase activity"/>
    <property type="evidence" value="ECO:0007669"/>
    <property type="project" value="TreeGrafter"/>
</dbReference>
<accession>A0A3N2CPU7</accession>
<keyword evidence="1" id="KW-0378">Hydrolase</keyword>
<dbReference type="Pfam" id="PF13279">
    <property type="entry name" value="4HBT_2"/>
    <property type="match status" value="1"/>
</dbReference>
<comment type="caution">
    <text evidence="1">The sequence shown here is derived from an EMBL/GenBank/DDBJ whole genome shotgun (WGS) entry which is preliminary data.</text>
</comment>
<evidence type="ECO:0000313" key="2">
    <source>
        <dbReference type="Proteomes" id="UP000281738"/>
    </source>
</evidence>
<dbReference type="CDD" id="cd00586">
    <property type="entry name" value="4HBT"/>
    <property type="match status" value="1"/>
</dbReference>
<dbReference type="EMBL" id="RKHO01000001">
    <property type="protein sequence ID" value="ROR89545.1"/>
    <property type="molecule type" value="Genomic_DNA"/>
</dbReference>
<dbReference type="AlphaFoldDB" id="A0A3N2CPU7"/>
<organism evidence="1 2">
    <name type="scientific">Nocardioides aurantiacus</name>
    <dbReference type="NCBI Taxonomy" id="86796"/>
    <lineage>
        <taxon>Bacteria</taxon>
        <taxon>Bacillati</taxon>
        <taxon>Actinomycetota</taxon>
        <taxon>Actinomycetes</taxon>
        <taxon>Propionibacteriales</taxon>
        <taxon>Nocardioidaceae</taxon>
        <taxon>Nocardioides</taxon>
    </lineage>
</organism>
<reference evidence="1 2" key="1">
    <citation type="submission" date="2018-11" db="EMBL/GenBank/DDBJ databases">
        <title>Sequencing the genomes of 1000 actinobacteria strains.</title>
        <authorList>
            <person name="Klenk H.-P."/>
        </authorList>
    </citation>
    <scope>NUCLEOTIDE SEQUENCE [LARGE SCALE GENOMIC DNA]</scope>
    <source>
        <strain evidence="1 2">DSM 12652</strain>
    </source>
</reference>
<dbReference type="InterPro" id="IPR050563">
    <property type="entry name" value="4-hydroxybenzoyl-CoA_TE"/>
</dbReference>
<dbReference type="Proteomes" id="UP000281738">
    <property type="component" value="Unassembled WGS sequence"/>
</dbReference>
<sequence>MTDTDRIAGLLVDFPVRVEIPVAWGDMDALGHVNNTVYFRYFETARLACFGELGLGQVGQSDGVGPILHSASCRFRIPLTYPDTVTVGARVGDVGEDRFAVLYRAVSHRHDAVAADGESLVVTFDYQTGTKARVSDELRVRLRALRGDAE</sequence>
<evidence type="ECO:0000313" key="1">
    <source>
        <dbReference type="EMBL" id="ROR89545.1"/>
    </source>
</evidence>
<dbReference type="InterPro" id="IPR029069">
    <property type="entry name" value="HotDog_dom_sf"/>
</dbReference>
<keyword evidence="2" id="KW-1185">Reference proteome</keyword>
<dbReference type="SUPFAM" id="SSF54637">
    <property type="entry name" value="Thioesterase/thiol ester dehydrase-isomerase"/>
    <property type="match status" value="1"/>
</dbReference>
<dbReference type="PANTHER" id="PTHR31793:SF40">
    <property type="entry name" value="ACYL-COA THIOESTER HYDROLASE, YBGC_YBAW FAMILY"/>
    <property type="match status" value="1"/>
</dbReference>
<gene>
    <name evidence="1" type="ORF">EDD33_0371</name>
</gene>
<name>A0A3N2CPU7_9ACTN</name>
<dbReference type="Gene3D" id="3.10.129.10">
    <property type="entry name" value="Hotdog Thioesterase"/>
    <property type="match status" value="1"/>
</dbReference>
<dbReference type="RefSeq" id="WP_211332379.1">
    <property type="nucleotide sequence ID" value="NZ_RKHO01000001.1"/>
</dbReference>
<proteinExistence type="predicted"/>
<protein>
    <submittedName>
        <fullName evidence="1">Acyl-CoA thioester hydrolase</fullName>
    </submittedName>
</protein>